<dbReference type="GO" id="GO:0005524">
    <property type="term" value="F:ATP binding"/>
    <property type="evidence" value="ECO:0007669"/>
    <property type="project" value="UniProtKB-KW"/>
</dbReference>
<organism evidence="11 12">
    <name type="scientific">Glarea lozoyensis (strain ATCC 20868 / MF5171)</name>
    <dbReference type="NCBI Taxonomy" id="1116229"/>
    <lineage>
        <taxon>Eukaryota</taxon>
        <taxon>Fungi</taxon>
        <taxon>Dikarya</taxon>
        <taxon>Ascomycota</taxon>
        <taxon>Pezizomycotina</taxon>
        <taxon>Leotiomycetes</taxon>
        <taxon>Helotiales</taxon>
        <taxon>Helotiaceae</taxon>
        <taxon>Glarea</taxon>
    </lineage>
</organism>
<dbReference type="RefSeq" id="XP_008081404.1">
    <property type="nucleotide sequence ID" value="XM_008083213.1"/>
</dbReference>
<evidence type="ECO:0000313" key="11">
    <source>
        <dbReference type="EMBL" id="EPE31675.1"/>
    </source>
</evidence>
<dbReference type="InterPro" id="IPR011009">
    <property type="entry name" value="Kinase-like_dom_sf"/>
</dbReference>
<dbReference type="AlphaFoldDB" id="S3D1G8"/>
<dbReference type="InterPro" id="IPR024604">
    <property type="entry name" value="GSG2_C"/>
</dbReference>
<evidence type="ECO:0000256" key="4">
    <source>
        <dbReference type="ARBA" id="ARBA00022741"/>
    </source>
</evidence>
<dbReference type="GO" id="GO:0005737">
    <property type="term" value="C:cytoplasm"/>
    <property type="evidence" value="ECO:0007669"/>
    <property type="project" value="TreeGrafter"/>
</dbReference>
<dbReference type="EMBL" id="KE145361">
    <property type="protein sequence ID" value="EPE31675.1"/>
    <property type="molecule type" value="Genomic_DNA"/>
</dbReference>
<sequence>MRKPKRTYGAKKSAFSSASTAIFGSNMKQEPSPPARSALEDITDAVKNITLAEKEKEDSVDVIEEKDDTPIERGISNCHTEDSISETAEPDYLEPLSSAYMTDLGTPLESRSWQEVLPSKGFQLDKIAEASYAEVYRVTSWKTKREPERTSILKIMRLISPHDPSSYECETALEVGNVVSEFRIMNTLTELPGFVTFKGAFLVKGQPGKHYFKAWDKYHYNSKEGSWFTDPRYYDDQTTFLVIELGDAGTVLEDYPLRTMDELWDIFLGTVIALAKGEMACEFEHRDLHENNICVSSRGLAEVARDAKANLRYGFSGLEVTLIDYGLSRATLYNGEVMFNDLEQDLEVFRGSDGHPQFNCYRKMRSHLFTSTRTMQKRAWHTEESRALSNGHDWSEHRPYHNVIWIQFLLGYLKKQLIRLKGPILDDLKNFNAQTVELSKRMDPRTKIENGAFESATQVLEYVIARGWVSCEQAEVVGTSEPSFLGMDNLEEDVKDELLKESRNRDEIDPKVGRSGSTTPRQRRGEAQRATTKKRDTKSENIKPRASSEEEPKPAVRRSPRTKKSAK</sequence>
<dbReference type="PANTHER" id="PTHR24419:SF18">
    <property type="entry name" value="SERINE_THREONINE-PROTEIN KINASE HASPIN"/>
    <property type="match status" value="1"/>
</dbReference>
<keyword evidence="6" id="KW-0067">ATP-binding</keyword>
<dbReference type="Proteomes" id="UP000016922">
    <property type="component" value="Unassembled WGS sequence"/>
</dbReference>
<feature type="domain" description="Protein kinase" evidence="10">
    <location>
        <begin position="121"/>
        <end position="484"/>
    </location>
</feature>
<evidence type="ECO:0000256" key="8">
    <source>
        <dbReference type="ARBA" id="ARBA00048679"/>
    </source>
</evidence>
<dbReference type="OMA" id="THAAQCK"/>
<feature type="compositionally biased region" description="Basic and acidic residues" evidence="9">
    <location>
        <begin position="499"/>
        <end position="512"/>
    </location>
</feature>
<dbReference type="GO" id="GO:0072354">
    <property type="term" value="F:histone H3T3 kinase activity"/>
    <property type="evidence" value="ECO:0007669"/>
    <property type="project" value="TreeGrafter"/>
</dbReference>
<evidence type="ECO:0000256" key="2">
    <source>
        <dbReference type="ARBA" id="ARBA00022527"/>
    </source>
</evidence>
<dbReference type="PROSITE" id="PS50011">
    <property type="entry name" value="PROTEIN_KINASE_DOM"/>
    <property type="match status" value="1"/>
</dbReference>
<dbReference type="SUPFAM" id="SSF56112">
    <property type="entry name" value="Protein kinase-like (PK-like)"/>
    <property type="match status" value="1"/>
</dbReference>
<dbReference type="GeneID" id="19471472"/>
<dbReference type="Gene3D" id="3.30.200.20">
    <property type="entry name" value="Phosphorylase Kinase, domain 1"/>
    <property type="match status" value="1"/>
</dbReference>
<name>S3D1G8_GLAL2</name>
<dbReference type="Pfam" id="PF12330">
    <property type="entry name" value="Haspin_kinase"/>
    <property type="match status" value="1"/>
</dbReference>
<dbReference type="eggNOG" id="KOG2464">
    <property type="taxonomic scope" value="Eukaryota"/>
</dbReference>
<reference evidence="11 12" key="1">
    <citation type="journal article" date="2013" name="BMC Genomics">
        <title>Genomics-driven discovery of the pneumocandin biosynthetic gene cluster in the fungus Glarea lozoyensis.</title>
        <authorList>
            <person name="Chen L."/>
            <person name="Yue Q."/>
            <person name="Zhang X."/>
            <person name="Xiang M."/>
            <person name="Wang C."/>
            <person name="Li S."/>
            <person name="Che Y."/>
            <person name="Ortiz-Lopez F.J."/>
            <person name="Bills G.F."/>
            <person name="Liu X."/>
            <person name="An Z."/>
        </authorList>
    </citation>
    <scope>NUCLEOTIDE SEQUENCE [LARGE SCALE GENOMIC DNA]</scope>
    <source>
        <strain evidence="12">ATCC 20868 / MF5171</strain>
    </source>
</reference>
<dbReference type="GO" id="GO:0000278">
    <property type="term" value="P:mitotic cell cycle"/>
    <property type="evidence" value="ECO:0007669"/>
    <property type="project" value="TreeGrafter"/>
</dbReference>
<dbReference type="HOGENOM" id="CLU_019103_1_0_1"/>
<evidence type="ECO:0000259" key="10">
    <source>
        <dbReference type="PROSITE" id="PS50011"/>
    </source>
</evidence>
<evidence type="ECO:0000313" key="12">
    <source>
        <dbReference type="Proteomes" id="UP000016922"/>
    </source>
</evidence>
<comment type="catalytic activity">
    <reaction evidence="8">
        <text>L-seryl-[protein] + ATP = O-phospho-L-seryl-[protein] + ADP + H(+)</text>
        <dbReference type="Rhea" id="RHEA:17989"/>
        <dbReference type="Rhea" id="RHEA-COMP:9863"/>
        <dbReference type="Rhea" id="RHEA-COMP:11604"/>
        <dbReference type="ChEBI" id="CHEBI:15378"/>
        <dbReference type="ChEBI" id="CHEBI:29999"/>
        <dbReference type="ChEBI" id="CHEBI:30616"/>
        <dbReference type="ChEBI" id="CHEBI:83421"/>
        <dbReference type="ChEBI" id="CHEBI:456216"/>
        <dbReference type="EC" id="2.7.11.1"/>
    </reaction>
</comment>
<dbReference type="EC" id="2.7.11.1" evidence="1"/>
<dbReference type="GO" id="GO:0005634">
    <property type="term" value="C:nucleus"/>
    <property type="evidence" value="ECO:0007669"/>
    <property type="project" value="TreeGrafter"/>
</dbReference>
<evidence type="ECO:0000256" key="5">
    <source>
        <dbReference type="ARBA" id="ARBA00022777"/>
    </source>
</evidence>
<dbReference type="PANTHER" id="PTHR24419">
    <property type="entry name" value="INTERLEUKIN-1 RECEPTOR-ASSOCIATED KINASE"/>
    <property type="match status" value="1"/>
</dbReference>
<protein>
    <recommendedName>
        <fullName evidence="1">non-specific serine/threonine protein kinase</fullName>
        <ecNumber evidence="1">2.7.11.1</ecNumber>
    </recommendedName>
</protein>
<comment type="catalytic activity">
    <reaction evidence="7">
        <text>L-threonyl-[protein] + ATP = O-phospho-L-threonyl-[protein] + ADP + H(+)</text>
        <dbReference type="Rhea" id="RHEA:46608"/>
        <dbReference type="Rhea" id="RHEA-COMP:11060"/>
        <dbReference type="Rhea" id="RHEA-COMP:11605"/>
        <dbReference type="ChEBI" id="CHEBI:15378"/>
        <dbReference type="ChEBI" id="CHEBI:30013"/>
        <dbReference type="ChEBI" id="CHEBI:30616"/>
        <dbReference type="ChEBI" id="CHEBI:61977"/>
        <dbReference type="ChEBI" id="CHEBI:456216"/>
        <dbReference type="EC" id="2.7.11.1"/>
    </reaction>
</comment>
<dbReference type="SMART" id="SM01331">
    <property type="entry name" value="DUF3635"/>
    <property type="match status" value="1"/>
</dbReference>
<keyword evidence="12" id="KW-1185">Reference proteome</keyword>
<keyword evidence="4" id="KW-0547">Nucleotide-binding</keyword>
<evidence type="ECO:0000256" key="7">
    <source>
        <dbReference type="ARBA" id="ARBA00047899"/>
    </source>
</evidence>
<keyword evidence="3" id="KW-0808">Transferase</keyword>
<keyword evidence="2" id="KW-0723">Serine/threonine-protein kinase</keyword>
<dbReference type="Gene3D" id="1.10.510.10">
    <property type="entry name" value="Transferase(Phosphotransferase) domain 1"/>
    <property type="match status" value="1"/>
</dbReference>
<proteinExistence type="predicted"/>
<gene>
    <name evidence="11" type="ORF">GLAREA_12431</name>
</gene>
<feature type="compositionally biased region" description="Basic residues" evidence="9">
    <location>
        <begin position="555"/>
        <end position="567"/>
    </location>
</feature>
<evidence type="ECO:0000256" key="9">
    <source>
        <dbReference type="SAM" id="MobiDB-lite"/>
    </source>
</evidence>
<feature type="region of interest" description="Disordered" evidence="9">
    <location>
        <begin position="499"/>
        <end position="567"/>
    </location>
</feature>
<dbReference type="InterPro" id="IPR000719">
    <property type="entry name" value="Prot_kinase_dom"/>
</dbReference>
<evidence type="ECO:0000256" key="6">
    <source>
        <dbReference type="ARBA" id="ARBA00022840"/>
    </source>
</evidence>
<feature type="compositionally biased region" description="Basic and acidic residues" evidence="9">
    <location>
        <begin position="523"/>
        <end position="554"/>
    </location>
</feature>
<keyword evidence="5 11" id="KW-0418">Kinase</keyword>
<dbReference type="OrthoDB" id="21018at2759"/>
<evidence type="ECO:0000256" key="1">
    <source>
        <dbReference type="ARBA" id="ARBA00012513"/>
    </source>
</evidence>
<evidence type="ECO:0000256" key="3">
    <source>
        <dbReference type="ARBA" id="ARBA00022679"/>
    </source>
</evidence>
<accession>S3D1G8</accession>
<dbReference type="KEGG" id="glz:GLAREA_12431"/>
<dbReference type="GO" id="GO:0035556">
    <property type="term" value="P:intracellular signal transduction"/>
    <property type="evidence" value="ECO:0007669"/>
    <property type="project" value="TreeGrafter"/>
</dbReference>